<proteinExistence type="predicted"/>
<evidence type="ECO:0000313" key="3">
    <source>
        <dbReference type="Proteomes" id="UP000800200"/>
    </source>
</evidence>
<evidence type="ECO:0000256" key="1">
    <source>
        <dbReference type="SAM" id="MobiDB-lite"/>
    </source>
</evidence>
<organism evidence="2 3">
    <name type="scientific">Zopfia rhizophila CBS 207.26</name>
    <dbReference type="NCBI Taxonomy" id="1314779"/>
    <lineage>
        <taxon>Eukaryota</taxon>
        <taxon>Fungi</taxon>
        <taxon>Dikarya</taxon>
        <taxon>Ascomycota</taxon>
        <taxon>Pezizomycotina</taxon>
        <taxon>Dothideomycetes</taxon>
        <taxon>Dothideomycetes incertae sedis</taxon>
        <taxon>Zopfiaceae</taxon>
        <taxon>Zopfia</taxon>
    </lineage>
</organism>
<gene>
    <name evidence="2" type="ORF">K469DRAFT_744148</name>
</gene>
<reference evidence="2" key="1">
    <citation type="journal article" date="2020" name="Stud. Mycol.">
        <title>101 Dothideomycetes genomes: a test case for predicting lifestyles and emergence of pathogens.</title>
        <authorList>
            <person name="Haridas S."/>
            <person name="Albert R."/>
            <person name="Binder M."/>
            <person name="Bloem J."/>
            <person name="Labutti K."/>
            <person name="Salamov A."/>
            <person name="Andreopoulos B."/>
            <person name="Baker S."/>
            <person name="Barry K."/>
            <person name="Bills G."/>
            <person name="Bluhm B."/>
            <person name="Cannon C."/>
            <person name="Castanera R."/>
            <person name="Culley D."/>
            <person name="Daum C."/>
            <person name="Ezra D."/>
            <person name="Gonzalez J."/>
            <person name="Henrissat B."/>
            <person name="Kuo A."/>
            <person name="Liang C."/>
            <person name="Lipzen A."/>
            <person name="Lutzoni F."/>
            <person name="Magnuson J."/>
            <person name="Mondo S."/>
            <person name="Nolan M."/>
            <person name="Ohm R."/>
            <person name="Pangilinan J."/>
            <person name="Park H.-J."/>
            <person name="Ramirez L."/>
            <person name="Alfaro M."/>
            <person name="Sun H."/>
            <person name="Tritt A."/>
            <person name="Yoshinaga Y."/>
            <person name="Zwiers L.-H."/>
            <person name="Turgeon B."/>
            <person name="Goodwin S."/>
            <person name="Spatafora J."/>
            <person name="Crous P."/>
            <person name="Grigoriev I."/>
        </authorList>
    </citation>
    <scope>NUCLEOTIDE SEQUENCE</scope>
    <source>
        <strain evidence="2">CBS 207.26</strain>
    </source>
</reference>
<name>A0A6A6F0G9_9PEZI</name>
<dbReference type="EMBL" id="ML994610">
    <property type="protein sequence ID" value="KAF2195626.1"/>
    <property type="molecule type" value="Genomic_DNA"/>
</dbReference>
<keyword evidence="3" id="KW-1185">Reference proteome</keyword>
<dbReference type="Proteomes" id="UP000800200">
    <property type="component" value="Unassembled WGS sequence"/>
</dbReference>
<protein>
    <submittedName>
        <fullName evidence="2">Uncharacterized protein</fullName>
    </submittedName>
</protein>
<dbReference type="AlphaFoldDB" id="A0A6A6F0G9"/>
<sequence>MFQLVCCAARVELTERYGLQEHSQAYSTSKYANWVKEDEEGLREDEEGLREDEEGLREDEEGLREDEEGLRVDEGTGGGESLELAIKGLDEEKDALLEDDGMPELEDEGRLIIGVVDGVDKGNIIELEN</sequence>
<accession>A0A6A6F0G9</accession>
<feature type="region of interest" description="Disordered" evidence="1">
    <location>
        <begin position="38"/>
        <end position="80"/>
    </location>
</feature>
<feature type="compositionally biased region" description="Acidic residues" evidence="1">
    <location>
        <begin position="38"/>
        <end position="68"/>
    </location>
</feature>
<evidence type="ECO:0000313" key="2">
    <source>
        <dbReference type="EMBL" id="KAF2195626.1"/>
    </source>
</evidence>